<dbReference type="Proteomes" id="UP000322234">
    <property type="component" value="Unassembled WGS sequence"/>
</dbReference>
<evidence type="ECO:0000256" key="2">
    <source>
        <dbReference type="ARBA" id="ARBA00022723"/>
    </source>
</evidence>
<keyword evidence="4 11" id="KW-0863">Zinc-finger</keyword>
<dbReference type="Pfam" id="PF00096">
    <property type="entry name" value="zf-C2H2"/>
    <property type="match status" value="2"/>
</dbReference>
<sequence length="230" mass="25295">MSRIVLGTQTHSTPESLDRSQLSVPAPAVSWRGTESEMLFPSHTRSCVQVDRGLRVLFIRNMLAEKTTGLCKRLSLPSKFVRIAPVPIAAKPLGSGPLGPGSAGLLVGQKFPKNPAAELIKMHRCTFPGCSKMYTKSSHLKAHLRRHTGEKPFACTWPGCGWRFSRSDELSRHRRSHSGVKPYQCPEVFVTPRLWFTGANQITCPSALSGKQSDDSHPSDHPMTQATPTL</sequence>
<dbReference type="GO" id="GO:0005634">
    <property type="term" value="C:nucleus"/>
    <property type="evidence" value="ECO:0007669"/>
    <property type="project" value="UniProtKB-SubCell"/>
</dbReference>
<organism evidence="14 15">
    <name type="scientific">Bos mutus</name>
    <name type="common">wild yak</name>
    <dbReference type="NCBI Taxonomy" id="72004"/>
    <lineage>
        <taxon>Eukaryota</taxon>
        <taxon>Metazoa</taxon>
        <taxon>Chordata</taxon>
        <taxon>Craniata</taxon>
        <taxon>Vertebrata</taxon>
        <taxon>Euteleostomi</taxon>
        <taxon>Mammalia</taxon>
        <taxon>Eutheria</taxon>
        <taxon>Laurasiatheria</taxon>
        <taxon>Artiodactyla</taxon>
        <taxon>Ruminantia</taxon>
        <taxon>Pecora</taxon>
        <taxon>Bovidae</taxon>
        <taxon>Bovinae</taxon>
        <taxon>Bos</taxon>
    </lineage>
</organism>
<keyword evidence="5" id="KW-0862">Zinc</keyword>
<dbReference type="SUPFAM" id="SSF57667">
    <property type="entry name" value="beta-beta-alpha zinc fingers"/>
    <property type="match status" value="1"/>
</dbReference>
<feature type="region of interest" description="Disordered" evidence="12">
    <location>
        <begin position="207"/>
        <end position="230"/>
    </location>
</feature>
<evidence type="ECO:0000256" key="6">
    <source>
        <dbReference type="ARBA" id="ARBA00023015"/>
    </source>
</evidence>
<dbReference type="GO" id="GO:0008270">
    <property type="term" value="F:zinc ion binding"/>
    <property type="evidence" value="ECO:0007669"/>
    <property type="project" value="UniProtKB-KW"/>
</dbReference>
<evidence type="ECO:0000313" key="15">
    <source>
        <dbReference type="Proteomes" id="UP000322234"/>
    </source>
</evidence>
<dbReference type="AlphaFoldDB" id="A0A6B0S5Z3"/>
<comment type="subcellular location">
    <subcellularLocation>
        <location evidence="1">Nucleus</location>
    </subcellularLocation>
</comment>
<evidence type="ECO:0000256" key="3">
    <source>
        <dbReference type="ARBA" id="ARBA00022737"/>
    </source>
</evidence>
<dbReference type="GO" id="GO:0000981">
    <property type="term" value="F:DNA-binding transcription factor activity, RNA polymerase II-specific"/>
    <property type="evidence" value="ECO:0007669"/>
    <property type="project" value="TreeGrafter"/>
</dbReference>
<evidence type="ECO:0000256" key="5">
    <source>
        <dbReference type="ARBA" id="ARBA00022833"/>
    </source>
</evidence>
<evidence type="ECO:0000256" key="9">
    <source>
        <dbReference type="ARBA" id="ARBA00023163"/>
    </source>
</evidence>
<protein>
    <recommendedName>
        <fullName evidence="13">C2H2-type domain-containing protein</fullName>
    </recommendedName>
</protein>
<feature type="domain" description="C2H2-type" evidence="13">
    <location>
        <begin position="153"/>
        <end position="182"/>
    </location>
</feature>
<dbReference type="FunFam" id="3.30.160.60:FF:000368">
    <property type="entry name" value="Krueppel-like factor 15"/>
    <property type="match status" value="1"/>
</dbReference>
<evidence type="ECO:0000256" key="4">
    <source>
        <dbReference type="ARBA" id="ARBA00022771"/>
    </source>
</evidence>
<keyword evidence="10" id="KW-0539">Nucleus</keyword>
<dbReference type="PROSITE" id="PS50157">
    <property type="entry name" value="ZINC_FINGER_C2H2_2"/>
    <property type="match status" value="2"/>
</dbReference>
<keyword evidence="9" id="KW-0804">Transcription</keyword>
<evidence type="ECO:0000256" key="11">
    <source>
        <dbReference type="PROSITE-ProRule" id="PRU00042"/>
    </source>
</evidence>
<dbReference type="PANTHER" id="PTHR23235:SF44">
    <property type="entry name" value="KRUEPPEL-LIKE FACTOR 15"/>
    <property type="match status" value="1"/>
</dbReference>
<keyword evidence="8" id="KW-0010">Activator</keyword>
<keyword evidence="2" id="KW-0479">Metal-binding</keyword>
<reference evidence="14" key="1">
    <citation type="submission" date="2019-10" db="EMBL/GenBank/DDBJ databases">
        <title>The sequence and de novo assembly of the wild yak genome.</title>
        <authorList>
            <person name="Liu Y."/>
        </authorList>
    </citation>
    <scope>NUCLEOTIDE SEQUENCE [LARGE SCALE GENOMIC DNA]</scope>
    <source>
        <strain evidence="14">WY2019</strain>
    </source>
</reference>
<evidence type="ECO:0000256" key="8">
    <source>
        <dbReference type="ARBA" id="ARBA00023159"/>
    </source>
</evidence>
<dbReference type="PROSITE" id="PS00028">
    <property type="entry name" value="ZINC_FINGER_C2H2_1"/>
    <property type="match status" value="2"/>
</dbReference>
<evidence type="ECO:0000259" key="13">
    <source>
        <dbReference type="PROSITE" id="PS50157"/>
    </source>
</evidence>
<evidence type="ECO:0000256" key="12">
    <source>
        <dbReference type="SAM" id="MobiDB-lite"/>
    </source>
</evidence>
<evidence type="ECO:0000313" key="14">
    <source>
        <dbReference type="EMBL" id="MXQ95674.1"/>
    </source>
</evidence>
<proteinExistence type="predicted"/>
<dbReference type="Gene3D" id="3.30.160.60">
    <property type="entry name" value="Classic Zinc Finger"/>
    <property type="match status" value="2"/>
</dbReference>
<keyword evidence="7" id="KW-0238">DNA-binding</keyword>
<evidence type="ECO:0000256" key="7">
    <source>
        <dbReference type="ARBA" id="ARBA00023125"/>
    </source>
</evidence>
<accession>A0A6B0S5Z3</accession>
<dbReference type="GO" id="GO:0000978">
    <property type="term" value="F:RNA polymerase II cis-regulatory region sequence-specific DNA binding"/>
    <property type="evidence" value="ECO:0007669"/>
    <property type="project" value="TreeGrafter"/>
</dbReference>
<name>A0A6B0S5Z3_9CETA</name>
<dbReference type="PANTHER" id="PTHR23235">
    <property type="entry name" value="KRUEPPEL-LIKE TRANSCRIPTION FACTOR"/>
    <property type="match status" value="1"/>
</dbReference>
<feature type="region of interest" description="Disordered" evidence="12">
    <location>
        <begin position="1"/>
        <end position="21"/>
    </location>
</feature>
<dbReference type="InterPro" id="IPR036236">
    <property type="entry name" value="Znf_C2H2_sf"/>
</dbReference>
<gene>
    <name evidence="14" type="ORF">E5288_WYG018299</name>
</gene>
<dbReference type="SMART" id="SM00355">
    <property type="entry name" value="ZnF_C2H2"/>
    <property type="match status" value="2"/>
</dbReference>
<dbReference type="InterPro" id="IPR013087">
    <property type="entry name" value="Znf_C2H2_type"/>
</dbReference>
<feature type="domain" description="C2H2-type" evidence="13">
    <location>
        <begin position="123"/>
        <end position="152"/>
    </location>
</feature>
<evidence type="ECO:0000256" key="10">
    <source>
        <dbReference type="ARBA" id="ARBA00023242"/>
    </source>
</evidence>
<dbReference type="EMBL" id="VBQZ03000143">
    <property type="protein sequence ID" value="MXQ95674.1"/>
    <property type="molecule type" value="Genomic_DNA"/>
</dbReference>
<feature type="compositionally biased region" description="Polar residues" evidence="12">
    <location>
        <begin position="7"/>
        <end position="21"/>
    </location>
</feature>
<keyword evidence="6" id="KW-0805">Transcription regulation</keyword>
<keyword evidence="15" id="KW-1185">Reference proteome</keyword>
<comment type="caution">
    <text evidence="14">The sequence shown here is derived from an EMBL/GenBank/DDBJ whole genome shotgun (WGS) entry which is preliminary data.</text>
</comment>
<dbReference type="FunFam" id="3.30.160.60:FF:000018">
    <property type="entry name" value="Krueppel-like factor 15"/>
    <property type="match status" value="1"/>
</dbReference>
<evidence type="ECO:0000256" key="1">
    <source>
        <dbReference type="ARBA" id="ARBA00004123"/>
    </source>
</evidence>
<dbReference type="GO" id="GO:0045893">
    <property type="term" value="P:positive regulation of DNA-templated transcription"/>
    <property type="evidence" value="ECO:0007669"/>
    <property type="project" value="UniProtKB-ARBA"/>
</dbReference>
<keyword evidence="3" id="KW-0677">Repeat</keyword>